<dbReference type="InterPro" id="IPR013783">
    <property type="entry name" value="Ig-like_fold"/>
</dbReference>
<dbReference type="OrthoDB" id="675419at2"/>
<protein>
    <recommendedName>
        <fullName evidence="2">IPT/TIG domain-containing protein</fullName>
    </recommendedName>
</protein>
<dbReference type="Proteomes" id="UP000260644">
    <property type="component" value="Unassembled WGS sequence"/>
</dbReference>
<dbReference type="RefSeq" id="WP_116975500.1">
    <property type="nucleotide sequence ID" value="NZ_QPMM01000004.1"/>
</dbReference>
<evidence type="ECO:0000256" key="1">
    <source>
        <dbReference type="SAM" id="SignalP"/>
    </source>
</evidence>
<feature type="domain" description="IPT/TIG" evidence="2">
    <location>
        <begin position="35"/>
        <end position="104"/>
    </location>
</feature>
<reference evidence="3 4" key="1">
    <citation type="submission" date="2018-07" db="EMBL/GenBank/DDBJ databases">
        <title>Chitinophaga K2CV101002-2 sp. nov., isolated from a monsoon evergreen broad-leaved forest soil.</title>
        <authorList>
            <person name="Lv Y."/>
        </authorList>
    </citation>
    <scope>NUCLEOTIDE SEQUENCE [LARGE SCALE GENOMIC DNA]</scope>
    <source>
        <strain evidence="3 4">GDMCC 1.1288</strain>
    </source>
</reference>
<evidence type="ECO:0000259" key="2">
    <source>
        <dbReference type="Pfam" id="PF01833"/>
    </source>
</evidence>
<comment type="caution">
    <text evidence="3">The sequence shown here is derived from an EMBL/GenBank/DDBJ whole genome shotgun (WGS) entry which is preliminary data.</text>
</comment>
<evidence type="ECO:0000313" key="3">
    <source>
        <dbReference type="EMBL" id="RFS23307.1"/>
    </source>
</evidence>
<evidence type="ECO:0000313" key="4">
    <source>
        <dbReference type="Proteomes" id="UP000260644"/>
    </source>
</evidence>
<dbReference type="InterPro" id="IPR002909">
    <property type="entry name" value="IPT_dom"/>
</dbReference>
<dbReference type="AlphaFoldDB" id="A0A3E1YB54"/>
<dbReference type="EMBL" id="QPMM01000004">
    <property type="protein sequence ID" value="RFS23307.1"/>
    <property type="molecule type" value="Genomic_DNA"/>
</dbReference>
<keyword evidence="1" id="KW-0732">Signal</keyword>
<name>A0A3E1YB54_9BACT</name>
<dbReference type="SUPFAM" id="SSF81296">
    <property type="entry name" value="E set domains"/>
    <property type="match status" value="1"/>
</dbReference>
<dbReference type="Pfam" id="PF01833">
    <property type="entry name" value="TIG"/>
    <property type="match status" value="1"/>
</dbReference>
<organism evidence="3 4">
    <name type="scientific">Chitinophaga silvatica</name>
    <dbReference type="NCBI Taxonomy" id="2282649"/>
    <lineage>
        <taxon>Bacteria</taxon>
        <taxon>Pseudomonadati</taxon>
        <taxon>Bacteroidota</taxon>
        <taxon>Chitinophagia</taxon>
        <taxon>Chitinophagales</taxon>
        <taxon>Chitinophagaceae</taxon>
        <taxon>Chitinophaga</taxon>
    </lineage>
</organism>
<dbReference type="PROSITE" id="PS51257">
    <property type="entry name" value="PROKAR_LIPOPROTEIN"/>
    <property type="match status" value="1"/>
</dbReference>
<accession>A0A3E1YB54</accession>
<feature type="chain" id="PRO_5017804632" description="IPT/TIG domain-containing protein" evidence="1">
    <location>
        <begin position="29"/>
        <end position="111"/>
    </location>
</feature>
<dbReference type="Gene3D" id="2.60.40.10">
    <property type="entry name" value="Immunoglobulins"/>
    <property type="match status" value="1"/>
</dbReference>
<keyword evidence="4" id="KW-1185">Reference proteome</keyword>
<feature type="signal peptide" evidence="1">
    <location>
        <begin position="1"/>
        <end position="28"/>
    </location>
</feature>
<dbReference type="InterPro" id="IPR014756">
    <property type="entry name" value="Ig_E-set"/>
</dbReference>
<proteinExistence type="predicted"/>
<gene>
    <name evidence="3" type="ORF">DVR12_09815</name>
</gene>
<sequence length="111" mass="12023">MKQLKLFVVTLMLLTTALISCNSNSSKQAPEVVKGTAGNFLLIKGHGFSLDRNQNQVKFGNVTAHILRADANYILVQVPVQHATIVPVVVTVGKDTSNAMQFAYHTDLASL</sequence>